<name>A0A2U9PM83_MYCSE</name>
<dbReference type="RefSeq" id="WP_036452911.1">
    <property type="nucleotide sequence ID" value="NZ_CP027541.1"/>
</dbReference>
<proteinExistence type="predicted"/>
<reference evidence="2" key="2">
    <citation type="submission" date="2018-03" db="EMBL/GenBank/DDBJ databases">
        <authorList>
            <person name="Derbyshire K."/>
            <person name="Gray T.A."/>
            <person name="Champion M."/>
        </authorList>
    </citation>
    <scope>NUCLEOTIDE SEQUENCE [LARGE SCALE GENOMIC DNA]</scope>
    <source>
        <strain evidence="2">MKD8</strain>
    </source>
</reference>
<organism evidence="1 2">
    <name type="scientific">Mycolicibacterium smegmatis (strain MKD8)</name>
    <name type="common">Mycobacterium smegmatis</name>
    <dbReference type="NCBI Taxonomy" id="1214915"/>
    <lineage>
        <taxon>Bacteria</taxon>
        <taxon>Bacillati</taxon>
        <taxon>Actinomycetota</taxon>
        <taxon>Actinomycetes</taxon>
        <taxon>Mycobacteriales</taxon>
        <taxon>Mycobacteriaceae</taxon>
        <taxon>Mycolicibacterium</taxon>
    </lineage>
</organism>
<evidence type="ECO:0000313" key="2">
    <source>
        <dbReference type="Proteomes" id="UP000011200"/>
    </source>
</evidence>
<accession>A0A2U9PM83</accession>
<dbReference type="Proteomes" id="UP000011200">
    <property type="component" value="Chromosome"/>
</dbReference>
<dbReference type="AlphaFoldDB" id="A0A2U9PM83"/>
<protein>
    <submittedName>
        <fullName evidence="1">Uncharacterized protein</fullName>
    </submittedName>
</protein>
<dbReference type="InterPro" id="IPR028953">
    <property type="entry name" value="Imm_IFT-like"/>
</dbReference>
<gene>
    <name evidence="1" type="ORF">D806_018610</name>
</gene>
<dbReference type="EMBL" id="CP027541">
    <property type="protein sequence ID" value="AWT52844.1"/>
    <property type="molecule type" value="Genomic_DNA"/>
</dbReference>
<evidence type="ECO:0000313" key="1">
    <source>
        <dbReference type="EMBL" id="AWT52844.1"/>
    </source>
</evidence>
<dbReference type="Pfam" id="PF15598">
    <property type="entry name" value="Imm61"/>
    <property type="match status" value="1"/>
</dbReference>
<reference evidence="1 2" key="1">
    <citation type="journal article" date="2013" name="Genome Announc.">
        <title>Draft genome sequence of MKD8, a conjugal recipient Mycobacterium smegmatis strain.</title>
        <authorList>
            <person name="Gray T.A."/>
            <person name="Palumbo M.J."/>
            <person name="Derbyshire K.M."/>
        </authorList>
    </citation>
    <scope>NUCLEOTIDE SEQUENCE [LARGE SCALE GENOMIC DNA]</scope>
    <source>
        <strain evidence="1 2">MKD8</strain>
    </source>
</reference>
<sequence>MTSPITLSARLIECAKNAGCTVRQGTDGRTELSFNHGELRYIVERATDGWIDVLTSERLSSEVFIFAGQLPGVTERYLLTKLGASLREQLGLPEITFPINRNDVADGYAVESRNFRDTERQALIDPSGAQVAVSGYGAMIGTLEMVWLSYHMTHTPETIIEAYSHPDAAPLFEAFLSKPS</sequence>